<feature type="transmembrane region" description="Helical" evidence="1">
    <location>
        <begin position="51"/>
        <end position="72"/>
    </location>
</feature>
<dbReference type="EMBL" id="FORA01000001">
    <property type="protein sequence ID" value="SFI31725.1"/>
    <property type="molecule type" value="Genomic_DNA"/>
</dbReference>
<keyword evidence="1" id="KW-1133">Transmembrane helix</keyword>
<reference evidence="2 3" key="1">
    <citation type="submission" date="2016-10" db="EMBL/GenBank/DDBJ databases">
        <authorList>
            <person name="de Groot N.N."/>
        </authorList>
    </citation>
    <scope>NUCLEOTIDE SEQUENCE [LARGE SCALE GENOMIC DNA]</scope>
    <source>
        <strain evidence="2 3">DSM 19073</strain>
    </source>
</reference>
<feature type="transmembrane region" description="Helical" evidence="1">
    <location>
        <begin position="84"/>
        <end position="104"/>
    </location>
</feature>
<dbReference type="Gene3D" id="2.70.70.10">
    <property type="entry name" value="Glucose Permease (Domain IIA)"/>
    <property type="match status" value="1"/>
</dbReference>
<keyword evidence="3" id="KW-1185">Reference proteome</keyword>
<name>A0A1I3H7K6_9RHOB</name>
<protein>
    <recommendedName>
        <fullName evidence="4">Peptidase family M23</fullName>
    </recommendedName>
</protein>
<gene>
    <name evidence="2" type="ORF">SAMN04488095_0485</name>
</gene>
<dbReference type="InterPro" id="IPR011055">
    <property type="entry name" value="Dup_hybrid_motif"/>
</dbReference>
<keyword evidence="1" id="KW-0812">Transmembrane</keyword>
<organism evidence="2 3">
    <name type="scientific">Jannaschia pohangensis</name>
    <dbReference type="NCBI Taxonomy" id="390807"/>
    <lineage>
        <taxon>Bacteria</taxon>
        <taxon>Pseudomonadati</taxon>
        <taxon>Pseudomonadota</taxon>
        <taxon>Alphaproteobacteria</taxon>
        <taxon>Rhodobacterales</taxon>
        <taxon>Roseobacteraceae</taxon>
        <taxon>Jannaschia</taxon>
    </lineage>
</organism>
<dbReference type="STRING" id="390807.SAMN04488095_0485"/>
<accession>A0A1I3H7K6</accession>
<evidence type="ECO:0000313" key="2">
    <source>
        <dbReference type="EMBL" id="SFI31725.1"/>
    </source>
</evidence>
<dbReference type="CDD" id="cd12797">
    <property type="entry name" value="M23_peptidase"/>
    <property type="match status" value="1"/>
</dbReference>
<sequence length="274" mass="29094">MMALILVTQVALPLALNGWLAILPAKSLAGFVAQAAGTGALLFGLARVAQWALPVWWLPLVYGALWFAARLARLLRHSLSDLPLYAQTSLAWAGNALAIVLLALGGHCGAKALAGQRLPPLEILDIANQFGPGRYLVGHGDPNTLVNSHLRTLDQTVDRFRPWPGQSHAADFFGLGTLGLRARGWRPADPAVYAIFGAELRAPCAGSIVAAVGAMPDFDVPSKDSENRLGNHVILRWGNTEIVLAHMRQDSVAVTPGDTVAVWDRLGEVGNSGA</sequence>
<keyword evidence="1" id="KW-0472">Membrane</keyword>
<evidence type="ECO:0000313" key="3">
    <source>
        <dbReference type="Proteomes" id="UP000199110"/>
    </source>
</evidence>
<proteinExistence type="predicted"/>
<dbReference type="SUPFAM" id="SSF51261">
    <property type="entry name" value="Duplicated hybrid motif"/>
    <property type="match status" value="1"/>
</dbReference>
<dbReference type="Proteomes" id="UP000199110">
    <property type="component" value="Unassembled WGS sequence"/>
</dbReference>
<evidence type="ECO:0008006" key="4">
    <source>
        <dbReference type="Google" id="ProtNLM"/>
    </source>
</evidence>
<dbReference type="AlphaFoldDB" id="A0A1I3H7K6"/>
<evidence type="ECO:0000256" key="1">
    <source>
        <dbReference type="SAM" id="Phobius"/>
    </source>
</evidence>